<evidence type="ECO:0000256" key="4">
    <source>
        <dbReference type="ARBA" id="ARBA00022777"/>
    </source>
</evidence>
<feature type="signal peptide" evidence="6">
    <location>
        <begin position="1"/>
        <end position="25"/>
    </location>
</feature>
<dbReference type="SUPFAM" id="SSF56112">
    <property type="entry name" value="Protein kinase-like (PK-like)"/>
    <property type="match status" value="1"/>
</dbReference>
<feature type="domain" description="Protein kinase" evidence="7">
    <location>
        <begin position="1"/>
        <end position="132"/>
    </location>
</feature>
<dbReference type="EMBL" id="GHES01003354">
    <property type="protein sequence ID" value="MPA33913.1"/>
    <property type="molecule type" value="Transcribed_RNA"/>
</dbReference>
<dbReference type="GO" id="GO:0004674">
    <property type="term" value="F:protein serine/threonine kinase activity"/>
    <property type="evidence" value="ECO:0007669"/>
    <property type="project" value="UniProtKB-KW"/>
</dbReference>
<evidence type="ECO:0000256" key="5">
    <source>
        <dbReference type="ARBA" id="ARBA00022840"/>
    </source>
</evidence>
<dbReference type="InterPro" id="IPR011009">
    <property type="entry name" value="Kinase-like_dom_sf"/>
</dbReference>
<keyword evidence="3" id="KW-0547">Nucleotide-binding</keyword>
<evidence type="ECO:0000259" key="7">
    <source>
        <dbReference type="PROSITE" id="PS50011"/>
    </source>
</evidence>
<keyword evidence="5" id="KW-0067">ATP-binding</keyword>
<dbReference type="GO" id="GO:0005634">
    <property type="term" value="C:nucleus"/>
    <property type="evidence" value="ECO:0007669"/>
    <property type="project" value="TreeGrafter"/>
</dbReference>
<evidence type="ECO:0000313" key="8">
    <source>
        <dbReference type="EMBL" id="MPA33913.1"/>
    </source>
</evidence>
<sequence length="139" mass="15979">MYCLGWTYPCDLWSIGCILVELCLGEALFQTHDNLEHLAMMERVLGPLPEHMICRASRGAEKYFKRGSRLNWPEGAVSRESIRAVKKLDYLKDMVSHVDYSRSSLIDLLHGLLKFDPLERLTARQALDHPLFKNPSTTM</sequence>
<keyword evidence="2" id="KW-0808">Transferase</keyword>
<proteinExistence type="predicted"/>
<dbReference type="PANTHER" id="PTHR45646:SF11">
    <property type="entry name" value="SERINE_THREONINE-PROTEIN KINASE DOA"/>
    <property type="match status" value="1"/>
</dbReference>
<dbReference type="PANTHER" id="PTHR45646">
    <property type="entry name" value="SERINE/THREONINE-PROTEIN KINASE DOA-RELATED"/>
    <property type="match status" value="1"/>
</dbReference>
<evidence type="ECO:0000256" key="1">
    <source>
        <dbReference type="ARBA" id="ARBA00022527"/>
    </source>
</evidence>
<evidence type="ECO:0000256" key="6">
    <source>
        <dbReference type="SAM" id="SignalP"/>
    </source>
</evidence>
<organism evidence="8">
    <name type="scientific">Davidia involucrata</name>
    <name type="common">Dove tree</name>
    <dbReference type="NCBI Taxonomy" id="16924"/>
    <lineage>
        <taxon>Eukaryota</taxon>
        <taxon>Viridiplantae</taxon>
        <taxon>Streptophyta</taxon>
        <taxon>Embryophyta</taxon>
        <taxon>Tracheophyta</taxon>
        <taxon>Spermatophyta</taxon>
        <taxon>Magnoliopsida</taxon>
        <taxon>eudicotyledons</taxon>
        <taxon>Gunneridae</taxon>
        <taxon>Pentapetalae</taxon>
        <taxon>asterids</taxon>
        <taxon>Cornales</taxon>
        <taxon>Nyssaceae</taxon>
        <taxon>Davidia</taxon>
    </lineage>
</organism>
<dbReference type="Pfam" id="PF00069">
    <property type="entry name" value="Pkinase"/>
    <property type="match status" value="1"/>
</dbReference>
<dbReference type="PROSITE" id="PS50011">
    <property type="entry name" value="PROTEIN_KINASE_DOM"/>
    <property type="match status" value="1"/>
</dbReference>
<dbReference type="InterPro" id="IPR000719">
    <property type="entry name" value="Prot_kinase_dom"/>
</dbReference>
<feature type="chain" id="PRO_5022940318" description="Protein kinase domain-containing protein" evidence="6">
    <location>
        <begin position="26"/>
        <end position="139"/>
    </location>
</feature>
<reference evidence="8" key="1">
    <citation type="submission" date="2019-08" db="EMBL/GenBank/DDBJ databases">
        <title>Reference gene set and small RNA set construction with multiple tissues from Davidia involucrata Baill.</title>
        <authorList>
            <person name="Yang H."/>
            <person name="Zhou C."/>
            <person name="Li G."/>
            <person name="Wang J."/>
            <person name="Gao P."/>
            <person name="Wang M."/>
            <person name="Wang R."/>
            <person name="Zhao Y."/>
        </authorList>
    </citation>
    <scope>NUCLEOTIDE SEQUENCE</scope>
    <source>
        <tissue evidence="8">Mixed with DoveR01_LX</tissue>
    </source>
</reference>
<gene>
    <name evidence="8" type="ORF">Din_003354</name>
</gene>
<dbReference type="AlphaFoldDB" id="A0A5B6YRK5"/>
<keyword evidence="1" id="KW-0723">Serine/threonine-protein kinase</keyword>
<dbReference type="InterPro" id="IPR051175">
    <property type="entry name" value="CLK_kinases"/>
</dbReference>
<evidence type="ECO:0000256" key="3">
    <source>
        <dbReference type="ARBA" id="ARBA00022741"/>
    </source>
</evidence>
<accession>A0A5B6YRK5</accession>
<name>A0A5B6YRK5_DAVIN</name>
<evidence type="ECO:0000256" key="2">
    <source>
        <dbReference type="ARBA" id="ARBA00022679"/>
    </source>
</evidence>
<keyword evidence="4" id="KW-0418">Kinase</keyword>
<dbReference type="Gene3D" id="1.10.510.10">
    <property type="entry name" value="Transferase(Phosphotransferase) domain 1"/>
    <property type="match status" value="1"/>
</dbReference>
<dbReference type="GO" id="GO:0005524">
    <property type="term" value="F:ATP binding"/>
    <property type="evidence" value="ECO:0007669"/>
    <property type="project" value="UniProtKB-KW"/>
</dbReference>
<protein>
    <recommendedName>
        <fullName evidence="7">Protein kinase domain-containing protein</fullName>
    </recommendedName>
</protein>
<keyword evidence="6" id="KW-0732">Signal</keyword>